<feature type="region of interest" description="Disordered" evidence="1">
    <location>
        <begin position="27"/>
        <end position="47"/>
    </location>
</feature>
<dbReference type="Proteomes" id="UP000011087">
    <property type="component" value="Unassembled WGS sequence"/>
</dbReference>
<dbReference type="KEGG" id="gtt:GUITHDRAFT_120506"/>
<dbReference type="EMBL" id="JH993147">
    <property type="protein sequence ID" value="EKX33293.1"/>
    <property type="molecule type" value="Genomic_DNA"/>
</dbReference>
<accession>L1IAR0</accession>
<sequence length="631" mass="70998">MMSRCRNLSIASADELELFRLDDSDAFHSPSPSKCEQSTDSVPESSPDERLRYAMRHVPLGSVLRCSNPIAAALSFRIVQVFFILTGGLGLLSVIADLRGGVNSLQAPSSESFKFRVLQTRGGGGSRRFSVDSFGLQHEQGCVEVSASSNMMRMDEVDESVLYISTREPLFSVWDGQDWVKVGSSSSISHSGAVTFLDGLHPTSIERLEVQDFRIKGPRLVPIIDGLGRLLLFGMLLLSGVGGAMEKHFFGQTILKLCHPMIAVLFLAEFFVLCSSAGKWTTLRALLYFAFHCIHSLLIARNMVCNNMLFGGARHFLYACCFRSFSCFGRNCRDSYLDGLALLLLGSALKFMSWRTHRMAQQQIQCDKERYDEMWRYMVEDIRTKMQLQKLEFLVRIINTAKDGTVRKDKGSPRSWWLGKPASAVTSVRQRGKDGSPVTSLNALYRQAEKLDPFLKDKTQCWSALSGGFLVSNGEAAEGRQHPRSPGLVRLDSAGAQQSGIKWASLKPINRAVEKIMRCYGGDVSLLVDMCRQTIVFDDVLSLTECLRNMTNDKDVQFVQIKNTLRHNYDSSRSAGYRHVALNLRIDNEETRRLGVDRHVCELQLVLLQFYELKSDKGHRRYIHFRNTMGE</sequence>
<evidence type="ECO:0000256" key="2">
    <source>
        <dbReference type="SAM" id="Phobius"/>
    </source>
</evidence>
<keyword evidence="2" id="KW-1133">Transmembrane helix</keyword>
<evidence type="ECO:0000313" key="5">
    <source>
        <dbReference type="Proteomes" id="UP000011087"/>
    </source>
</evidence>
<evidence type="ECO:0000313" key="3">
    <source>
        <dbReference type="EMBL" id="EKX33293.1"/>
    </source>
</evidence>
<proteinExistence type="predicted"/>
<organism evidence="3">
    <name type="scientific">Guillardia theta (strain CCMP2712)</name>
    <name type="common">Cryptophyte</name>
    <dbReference type="NCBI Taxonomy" id="905079"/>
    <lineage>
        <taxon>Eukaryota</taxon>
        <taxon>Cryptophyceae</taxon>
        <taxon>Pyrenomonadales</taxon>
        <taxon>Geminigeraceae</taxon>
        <taxon>Guillardia</taxon>
    </lineage>
</organism>
<reference evidence="4" key="3">
    <citation type="submission" date="2016-03" db="UniProtKB">
        <authorList>
            <consortium name="EnsemblProtists"/>
        </authorList>
    </citation>
    <scope>IDENTIFICATION</scope>
</reference>
<keyword evidence="5" id="KW-1185">Reference proteome</keyword>
<dbReference type="PaxDb" id="55529-EKX33293"/>
<dbReference type="RefSeq" id="XP_005820273.1">
    <property type="nucleotide sequence ID" value="XM_005820216.1"/>
</dbReference>
<reference evidence="3 5" key="1">
    <citation type="journal article" date="2012" name="Nature">
        <title>Algal genomes reveal evolutionary mosaicism and the fate of nucleomorphs.</title>
        <authorList>
            <consortium name="DOE Joint Genome Institute"/>
            <person name="Curtis B.A."/>
            <person name="Tanifuji G."/>
            <person name="Burki F."/>
            <person name="Gruber A."/>
            <person name="Irimia M."/>
            <person name="Maruyama S."/>
            <person name="Arias M.C."/>
            <person name="Ball S.G."/>
            <person name="Gile G.H."/>
            <person name="Hirakawa Y."/>
            <person name="Hopkins J.F."/>
            <person name="Kuo A."/>
            <person name="Rensing S.A."/>
            <person name="Schmutz J."/>
            <person name="Symeonidi A."/>
            <person name="Elias M."/>
            <person name="Eveleigh R.J."/>
            <person name="Herman E.K."/>
            <person name="Klute M.J."/>
            <person name="Nakayama T."/>
            <person name="Obornik M."/>
            <person name="Reyes-Prieto A."/>
            <person name="Armbrust E.V."/>
            <person name="Aves S.J."/>
            <person name="Beiko R.G."/>
            <person name="Coutinho P."/>
            <person name="Dacks J.B."/>
            <person name="Durnford D.G."/>
            <person name="Fast N.M."/>
            <person name="Green B.R."/>
            <person name="Grisdale C.J."/>
            <person name="Hempel F."/>
            <person name="Henrissat B."/>
            <person name="Hoppner M.P."/>
            <person name="Ishida K."/>
            <person name="Kim E."/>
            <person name="Koreny L."/>
            <person name="Kroth P.G."/>
            <person name="Liu Y."/>
            <person name="Malik S.B."/>
            <person name="Maier U.G."/>
            <person name="McRose D."/>
            <person name="Mock T."/>
            <person name="Neilson J.A."/>
            <person name="Onodera N.T."/>
            <person name="Poole A.M."/>
            <person name="Pritham E.J."/>
            <person name="Richards T.A."/>
            <person name="Rocap G."/>
            <person name="Roy S.W."/>
            <person name="Sarai C."/>
            <person name="Schaack S."/>
            <person name="Shirato S."/>
            <person name="Slamovits C.H."/>
            <person name="Spencer D.F."/>
            <person name="Suzuki S."/>
            <person name="Worden A.Z."/>
            <person name="Zauner S."/>
            <person name="Barry K."/>
            <person name="Bell C."/>
            <person name="Bharti A.K."/>
            <person name="Crow J.A."/>
            <person name="Grimwood J."/>
            <person name="Kramer R."/>
            <person name="Lindquist E."/>
            <person name="Lucas S."/>
            <person name="Salamov A."/>
            <person name="McFadden G.I."/>
            <person name="Lane C.E."/>
            <person name="Keeling P.J."/>
            <person name="Gray M.W."/>
            <person name="Grigoriev I.V."/>
            <person name="Archibald J.M."/>
        </authorList>
    </citation>
    <scope>NUCLEOTIDE SEQUENCE</scope>
    <source>
        <strain evidence="3 5">CCMP2712</strain>
    </source>
</reference>
<dbReference type="HOGENOM" id="CLU_427295_0_0_1"/>
<feature type="compositionally biased region" description="Polar residues" evidence="1">
    <location>
        <begin position="30"/>
        <end position="44"/>
    </location>
</feature>
<keyword evidence="2" id="KW-0472">Membrane</keyword>
<dbReference type="AlphaFoldDB" id="L1IAR0"/>
<dbReference type="EnsemblProtists" id="EKX33293">
    <property type="protein sequence ID" value="EKX33293"/>
    <property type="gene ID" value="GUITHDRAFT_120506"/>
</dbReference>
<gene>
    <name evidence="3" type="ORF">GUITHDRAFT_120506</name>
</gene>
<protein>
    <submittedName>
        <fullName evidence="3 4">Uncharacterized protein</fullName>
    </submittedName>
</protein>
<name>L1IAR0_GUITC</name>
<keyword evidence="2" id="KW-0812">Transmembrane</keyword>
<feature type="transmembrane region" description="Helical" evidence="2">
    <location>
        <begin position="74"/>
        <end position="96"/>
    </location>
</feature>
<reference evidence="5" key="2">
    <citation type="submission" date="2012-11" db="EMBL/GenBank/DDBJ databases">
        <authorList>
            <person name="Kuo A."/>
            <person name="Curtis B.A."/>
            <person name="Tanifuji G."/>
            <person name="Burki F."/>
            <person name="Gruber A."/>
            <person name="Irimia M."/>
            <person name="Maruyama S."/>
            <person name="Arias M.C."/>
            <person name="Ball S.G."/>
            <person name="Gile G.H."/>
            <person name="Hirakawa Y."/>
            <person name="Hopkins J.F."/>
            <person name="Rensing S.A."/>
            <person name="Schmutz J."/>
            <person name="Symeonidi A."/>
            <person name="Elias M."/>
            <person name="Eveleigh R.J."/>
            <person name="Herman E.K."/>
            <person name="Klute M.J."/>
            <person name="Nakayama T."/>
            <person name="Obornik M."/>
            <person name="Reyes-Prieto A."/>
            <person name="Armbrust E.V."/>
            <person name="Aves S.J."/>
            <person name="Beiko R.G."/>
            <person name="Coutinho P."/>
            <person name="Dacks J.B."/>
            <person name="Durnford D.G."/>
            <person name="Fast N.M."/>
            <person name="Green B.R."/>
            <person name="Grisdale C."/>
            <person name="Hempe F."/>
            <person name="Henrissat B."/>
            <person name="Hoppner M.P."/>
            <person name="Ishida K.-I."/>
            <person name="Kim E."/>
            <person name="Koreny L."/>
            <person name="Kroth P.G."/>
            <person name="Liu Y."/>
            <person name="Malik S.-B."/>
            <person name="Maier U.G."/>
            <person name="McRose D."/>
            <person name="Mock T."/>
            <person name="Neilson J.A."/>
            <person name="Onodera N.T."/>
            <person name="Poole A.M."/>
            <person name="Pritham E.J."/>
            <person name="Richards T.A."/>
            <person name="Rocap G."/>
            <person name="Roy S.W."/>
            <person name="Sarai C."/>
            <person name="Schaack S."/>
            <person name="Shirato S."/>
            <person name="Slamovits C.H."/>
            <person name="Spencer D.F."/>
            <person name="Suzuki S."/>
            <person name="Worden A.Z."/>
            <person name="Zauner S."/>
            <person name="Barry K."/>
            <person name="Bell C."/>
            <person name="Bharti A.K."/>
            <person name="Crow J.A."/>
            <person name="Grimwood J."/>
            <person name="Kramer R."/>
            <person name="Lindquist E."/>
            <person name="Lucas S."/>
            <person name="Salamov A."/>
            <person name="McFadden G.I."/>
            <person name="Lane C.E."/>
            <person name="Keeling P.J."/>
            <person name="Gray M.W."/>
            <person name="Grigoriev I.V."/>
            <person name="Archibald J.M."/>
        </authorList>
    </citation>
    <scope>NUCLEOTIDE SEQUENCE</scope>
    <source>
        <strain evidence="5">CCMP2712</strain>
    </source>
</reference>
<dbReference type="GeneID" id="17290032"/>
<evidence type="ECO:0000313" key="4">
    <source>
        <dbReference type="EnsemblProtists" id="EKX33293"/>
    </source>
</evidence>
<evidence type="ECO:0000256" key="1">
    <source>
        <dbReference type="SAM" id="MobiDB-lite"/>
    </source>
</evidence>